<evidence type="ECO:0000313" key="1">
    <source>
        <dbReference type="EMBL" id="KIK61964.1"/>
    </source>
</evidence>
<protein>
    <submittedName>
        <fullName evidence="1">Uncharacterized protein</fullName>
    </submittedName>
</protein>
<gene>
    <name evidence="1" type="ORF">GYMLUDRAFT_260506</name>
</gene>
<proteinExistence type="predicted"/>
<sequence length="106" mass="11629">MSKTFTLNSHREAATYLVDLATVQGQRFYLVVNGAAGFVDRTFCSSSTFAGVITPLSNFSLAKDRATPGLLNPLLYATPMRTLILRAERMLDMVRLDSALELVGIQ</sequence>
<evidence type="ECO:0000313" key="2">
    <source>
        <dbReference type="Proteomes" id="UP000053593"/>
    </source>
</evidence>
<dbReference type="EMBL" id="KN834769">
    <property type="protein sequence ID" value="KIK61964.1"/>
    <property type="molecule type" value="Genomic_DNA"/>
</dbReference>
<reference evidence="1 2" key="1">
    <citation type="submission" date="2014-04" db="EMBL/GenBank/DDBJ databases">
        <title>Evolutionary Origins and Diversification of the Mycorrhizal Mutualists.</title>
        <authorList>
            <consortium name="DOE Joint Genome Institute"/>
            <consortium name="Mycorrhizal Genomics Consortium"/>
            <person name="Kohler A."/>
            <person name="Kuo A."/>
            <person name="Nagy L.G."/>
            <person name="Floudas D."/>
            <person name="Copeland A."/>
            <person name="Barry K.W."/>
            <person name="Cichocki N."/>
            <person name="Veneault-Fourrey C."/>
            <person name="LaButti K."/>
            <person name="Lindquist E.A."/>
            <person name="Lipzen A."/>
            <person name="Lundell T."/>
            <person name="Morin E."/>
            <person name="Murat C."/>
            <person name="Riley R."/>
            <person name="Ohm R."/>
            <person name="Sun H."/>
            <person name="Tunlid A."/>
            <person name="Henrissat B."/>
            <person name="Grigoriev I.V."/>
            <person name="Hibbett D.S."/>
            <person name="Martin F."/>
        </authorList>
    </citation>
    <scope>NUCLEOTIDE SEQUENCE [LARGE SCALE GENOMIC DNA]</scope>
    <source>
        <strain evidence="1 2">FD-317 M1</strain>
    </source>
</reference>
<dbReference type="Proteomes" id="UP000053593">
    <property type="component" value="Unassembled WGS sequence"/>
</dbReference>
<dbReference type="AlphaFoldDB" id="A0A0D0CH35"/>
<organism evidence="1 2">
    <name type="scientific">Collybiopsis luxurians FD-317 M1</name>
    <dbReference type="NCBI Taxonomy" id="944289"/>
    <lineage>
        <taxon>Eukaryota</taxon>
        <taxon>Fungi</taxon>
        <taxon>Dikarya</taxon>
        <taxon>Basidiomycota</taxon>
        <taxon>Agaricomycotina</taxon>
        <taxon>Agaricomycetes</taxon>
        <taxon>Agaricomycetidae</taxon>
        <taxon>Agaricales</taxon>
        <taxon>Marasmiineae</taxon>
        <taxon>Omphalotaceae</taxon>
        <taxon>Collybiopsis</taxon>
        <taxon>Collybiopsis luxurians</taxon>
    </lineage>
</organism>
<accession>A0A0D0CH35</accession>
<dbReference type="HOGENOM" id="CLU_2223563_0_0_1"/>
<name>A0A0D0CH35_9AGAR</name>
<keyword evidence="2" id="KW-1185">Reference proteome</keyword>